<evidence type="ECO:0000313" key="3">
    <source>
        <dbReference type="Proteomes" id="UP000239724"/>
    </source>
</evidence>
<reference evidence="2 3" key="1">
    <citation type="journal article" date="2018" name="Arch. Microbiol.">
        <title>New insights into the metabolic potential of the phototrophic purple bacterium Rhodopila globiformis DSM 161(T) from its draft genome sequence and evidence for a vanadium-dependent nitrogenase.</title>
        <authorList>
            <person name="Imhoff J.F."/>
            <person name="Rahn T."/>
            <person name="Kunzel S."/>
            <person name="Neulinger S.C."/>
        </authorList>
    </citation>
    <scope>NUCLEOTIDE SEQUENCE [LARGE SCALE GENOMIC DNA]</scope>
    <source>
        <strain evidence="2 3">DSM 161</strain>
    </source>
</reference>
<feature type="transmembrane region" description="Helical" evidence="1">
    <location>
        <begin position="288"/>
        <end position="308"/>
    </location>
</feature>
<protein>
    <recommendedName>
        <fullName evidence="4">Glycosyltransferase RgtA/B/C/D-like domain-containing protein</fullName>
    </recommendedName>
</protein>
<feature type="transmembrane region" description="Helical" evidence="1">
    <location>
        <begin position="20"/>
        <end position="40"/>
    </location>
</feature>
<accession>A0A2S6N744</accession>
<evidence type="ECO:0008006" key="4">
    <source>
        <dbReference type="Google" id="ProtNLM"/>
    </source>
</evidence>
<dbReference type="EMBL" id="NHRY01000212">
    <property type="protein sequence ID" value="PPQ30435.1"/>
    <property type="molecule type" value="Genomic_DNA"/>
</dbReference>
<feature type="transmembrane region" description="Helical" evidence="1">
    <location>
        <begin position="260"/>
        <end position="281"/>
    </location>
</feature>
<evidence type="ECO:0000313" key="2">
    <source>
        <dbReference type="EMBL" id="PPQ30435.1"/>
    </source>
</evidence>
<dbReference type="Proteomes" id="UP000239724">
    <property type="component" value="Unassembled WGS sequence"/>
</dbReference>
<organism evidence="2 3">
    <name type="scientific">Rhodopila globiformis</name>
    <name type="common">Rhodopseudomonas globiformis</name>
    <dbReference type="NCBI Taxonomy" id="1071"/>
    <lineage>
        <taxon>Bacteria</taxon>
        <taxon>Pseudomonadati</taxon>
        <taxon>Pseudomonadota</taxon>
        <taxon>Alphaproteobacteria</taxon>
        <taxon>Acetobacterales</taxon>
        <taxon>Acetobacteraceae</taxon>
        <taxon>Rhodopila</taxon>
    </lineage>
</organism>
<dbReference type="RefSeq" id="WP_104520460.1">
    <property type="nucleotide sequence ID" value="NZ_NHRY01000212.1"/>
</dbReference>
<feature type="transmembrane region" description="Helical" evidence="1">
    <location>
        <begin position="151"/>
        <end position="168"/>
    </location>
</feature>
<comment type="caution">
    <text evidence="2">The sequence shown here is derived from an EMBL/GenBank/DDBJ whole genome shotgun (WGS) entry which is preliminary data.</text>
</comment>
<feature type="transmembrane region" description="Helical" evidence="1">
    <location>
        <begin position="314"/>
        <end position="334"/>
    </location>
</feature>
<name>A0A2S6N744_RHOGL</name>
<keyword evidence="1" id="KW-0472">Membrane</keyword>
<proteinExistence type="predicted"/>
<feature type="transmembrane region" description="Helical" evidence="1">
    <location>
        <begin position="174"/>
        <end position="207"/>
    </location>
</feature>
<sequence length="525" mass="57758">MKSVLSRLAGPLNLRPRPMVAAISLILLLSVLAAVLFVALRSPMKDDIAWLLYVARRWMVGRELYVDVVEVNPPMIVWVSAVPLEIARWLDVSPHFVVMPLFVAIMLGCAWWTASLLRTGEGIFADRLPVFAVIGSVLLVLPAADLGQRENLLVAAFLPYLAIFARSLDGRRATVAAAIVAGGLAALGCGLKPLYAGVFVVLEGLALTRGLRPWRAMPFAAGTTLVAYVGAIALFFPAYLHRAVPMAIALYGGTDTPFLGLLPDYALLMSGEAVAATLLWLRRRSRVDYSLLLTLVAFAVTSTVICFIDGKNWYYHRIPATVVTVLALALWGATELRQRRHWLMRLPLAAACCSVLVFFGTAVQELEPEAVDAMALQQTTVYRLEQIIQAEHARSYVAFSEWLALGFPVVNNTGVTWASRFDSMWALEGEIWRAGFDPAARREWPIAHWVAHDFIAGCPDIAVVDTRAKTNYIRVLGAADRAFARVWTRYQPIAAFDGLVVYKRGRAGCVDVWVAAGAKPWIEVR</sequence>
<keyword evidence="1" id="KW-1133">Transmembrane helix</keyword>
<keyword evidence="1" id="KW-0812">Transmembrane</keyword>
<evidence type="ECO:0000256" key="1">
    <source>
        <dbReference type="SAM" id="Phobius"/>
    </source>
</evidence>
<dbReference type="OrthoDB" id="6196188at2"/>
<keyword evidence="3" id="KW-1185">Reference proteome</keyword>
<feature type="transmembrane region" description="Helical" evidence="1">
    <location>
        <begin position="219"/>
        <end position="240"/>
    </location>
</feature>
<feature type="transmembrane region" description="Helical" evidence="1">
    <location>
        <begin position="127"/>
        <end position="144"/>
    </location>
</feature>
<feature type="transmembrane region" description="Helical" evidence="1">
    <location>
        <begin position="96"/>
        <end position="115"/>
    </location>
</feature>
<feature type="transmembrane region" description="Helical" evidence="1">
    <location>
        <begin position="346"/>
        <end position="363"/>
    </location>
</feature>
<gene>
    <name evidence="2" type="ORF">CCS01_19335</name>
</gene>
<dbReference type="AlphaFoldDB" id="A0A2S6N744"/>